<dbReference type="GO" id="GO:0005789">
    <property type="term" value="C:endoplasmic reticulum membrane"/>
    <property type="evidence" value="ECO:0007669"/>
    <property type="project" value="UniProtKB-SubCell"/>
</dbReference>
<name>A0A4P9ZFZ7_9ASCO</name>
<dbReference type="PANTHER" id="PTHR13205">
    <property type="entry name" value="TRANSMEMBRANE PROTEIN 15-RELATED"/>
    <property type="match status" value="1"/>
</dbReference>
<comment type="similarity">
    <text evidence="2">Belongs to the polyprenol kinase family.</text>
</comment>
<comment type="subcellular location">
    <subcellularLocation>
        <location evidence="1">Endoplasmic reticulum membrane</location>
        <topology evidence="1">Multi-pass membrane protein</topology>
    </subcellularLocation>
</comment>
<dbReference type="GO" id="GO:0004168">
    <property type="term" value="F:dolichol kinase activity"/>
    <property type="evidence" value="ECO:0007669"/>
    <property type="project" value="UniProtKB-EC"/>
</dbReference>
<keyword evidence="7" id="KW-0256">Endoplasmic reticulum</keyword>
<sequence length="588" mass="65159">MAKEKPAPVAKSPAARTTASIFVNGFLDADEAPVVLEPAEKPAEFPEIPPDTNLPVKLLYQFQDFVNDNLTFVKGVQCLVVLYLGQILYLFLARTDNNDAMYTTAFNILGCLLAMGLAYRAQKRKHDEQPDTYAAPVLPGFNILYSIFVPMLLVLLMADLKGAAFQANLALNNFAARSLHPIAKVLSSFVFYYMYNEAQTLELVQFVKVLWIYFSIEYAISTWNESCTTDYAGNVVVATSMSDPEIHFVAVACVNVLVYLELLPLTENTIPLYIVRCLVLSLVIACAVSYPLYELYKYLGSSALASAVSVVVVGVSCGSFYYATNYQFNVFVAKKEVFLWLFDHITEYDARTKILVSWIVCFLTAIPAMYFLSINNVLSLNMRRKAWHFLLLATLTYPLVQDPQFTALAVLGSSVVFVVTEFLRCTEITFVGGWLKEQLRLFQDEKDLEGPLNLSYIFLLIGTSIPIAYGLAVDDPVSIRSFLGLAALGLGDSAASIVGKKFGKIKWKGGDKKFEGTVAHIVATFAYFVFVDSYVLPEGHRVQNWENLFIVAVIGGVVEGSTSLNDNVLVPAITLIAHEALNRVFPGH</sequence>
<feature type="transmembrane region" description="Helical" evidence="10">
    <location>
        <begin position="479"/>
        <end position="498"/>
    </location>
</feature>
<feature type="transmembrane region" description="Helical" evidence="10">
    <location>
        <begin position="104"/>
        <end position="121"/>
    </location>
</feature>
<evidence type="ECO:0000256" key="5">
    <source>
        <dbReference type="ARBA" id="ARBA00022692"/>
    </source>
</evidence>
<reference evidence="12" key="1">
    <citation type="journal article" date="2018" name="Nat. Microbiol.">
        <title>Leveraging single-cell genomics to expand the fungal tree of life.</title>
        <authorList>
            <person name="Ahrendt S.R."/>
            <person name="Quandt C.A."/>
            <person name="Ciobanu D."/>
            <person name="Clum A."/>
            <person name="Salamov A."/>
            <person name="Andreopoulos B."/>
            <person name="Cheng J.F."/>
            <person name="Woyke T."/>
            <person name="Pelin A."/>
            <person name="Henrissat B."/>
            <person name="Reynolds N.K."/>
            <person name="Benny G.L."/>
            <person name="Smith M.E."/>
            <person name="James T.Y."/>
            <person name="Grigoriev I.V."/>
        </authorList>
    </citation>
    <scope>NUCLEOTIDE SEQUENCE [LARGE SCALE GENOMIC DNA]</scope>
    <source>
        <strain evidence="12">Baker2002</strain>
    </source>
</reference>
<dbReference type="EMBL" id="ML004437">
    <property type="protein sequence ID" value="RKP31798.1"/>
    <property type="molecule type" value="Genomic_DNA"/>
</dbReference>
<keyword evidence="12" id="KW-1185">Reference proteome</keyword>
<dbReference type="GO" id="GO:0043048">
    <property type="term" value="P:dolichyl monophosphate biosynthetic process"/>
    <property type="evidence" value="ECO:0007669"/>
    <property type="project" value="TreeGrafter"/>
</dbReference>
<accession>A0A4P9ZFZ7</accession>
<organism evidence="11 12">
    <name type="scientific">Metschnikowia bicuspidata</name>
    <dbReference type="NCBI Taxonomy" id="27322"/>
    <lineage>
        <taxon>Eukaryota</taxon>
        <taxon>Fungi</taxon>
        <taxon>Dikarya</taxon>
        <taxon>Ascomycota</taxon>
        <taxon>Saccharomycotina</taxon>
        <taxon>Pichiomycetes</taxon>
        <taxon>Metschnikowiaceae</taxon>
        <taxon>Metschnikowia</taxon>
    </lineage>
</organism>
<evidence type="ECO:0000256" key="2">
    <source>
        <dbReference type="ARBA" id="ARBA00010794"/>
    </source>
</evidence>
<feature type="transmembrane region" description="Helical" evidence="10">
    <location>
        <begin position="355"/>
        <end position="374"/>
    </location>
</feature>
<feature type="transmembrane region" description="Helical" evidence="10">
    <location>
        <begin position="270"/>
        <end position="292"/>
    </location>
</feature>
<proteinExistence type="inferred from homology"/>
<evidence type="ECO:0000256" key="7">
    <source>
        <dbReference type="ARBA" id="ARBA00022824"/>
    </source>
</evidence>
<evidence type="ECO:0000256" key="8">
    <source>
        <dbReference type="ARBA" id="ARBA00022989"/>
    </source>
</evidence>
<dbReference type="OrthoDB" id="377083at2759"/>
<evidence type="ECO:0000313" key="11">
    <source>
        <dbReference type="EMBL" id="RKP31798.1"/>
    </source>
</evidence>
<feature type="transmembrane region" description="Helical" evidence="10">
    <location>
        <begin position="304"/>
        <end position="323"/>
    </location>
</feature>
<dbReference type="InterPro" id="IPR032974">
    <property type="entry name" value="Polypren_kinase"/>
</dbReference>
<gene>
    <name evidence="11" type="ORF">METBISCDRAFT_26278</name>
</gene>
<feature type="transmembrane region" description="Helical" evidence="10">
    <location>
        <begin position="456"/>
        <end position="473"/>
    </location>
</feature>
<feature type="transmembrane region" description="Helical" evidence="10">
    <location>
        <begin position="133"/>
        <end position="158"/>
    </location>
</feature>
<evidence type="ECO:0000256" key="10">
    <source>
        <dbReference type="SAM" id="Phobius"/>
    </source>
</evidence>
<evidence type="ECO:0000313" key="12">
    <source>
        <dbReference type="Proteomes" id="UP000268321"/>
    </source>
</evidence>
<keyword evidence="6" id="KW-0418">Kinase</keyword>
<evidence type="ECO:0000256" key="3">
    <source>
        <dbReference type="ARBA" id="ARBA00012132"/>
    </source>
</evidence>
<evidence type="ECO:0000256" key="6">
    <source>
        <dbReference type="ARBA" id="ARBA00022777"/>
    </source>
</evidence>
<dbReference type="Proteomes" id="UP000268321">
    <property type="component" value="Unassembled WGS sequence"/>
</dbReference>
<protein>
    <recommendedName>
        <fullName evidence="3">dolichol kinase</fullName>
        <ecNumber evidence="3">2.7.1.108</ecNumber>
    </recommendedName>
</protein>
<evidence type="ECO:0000256" key="1">
    <source>
        <dbReference type="ARBA" id="ARBA00004477"/>
    </source>
</evidence>
<dbReference type="PANTHER" id="PTHR13205:SF15">
    <property type="entry name" value="DOLICHOL KINASE"/>
    <property type="match status" value="1"/>
</dbReference>
<keyword evidence="4" id="KW-0808">Transferase</keyword>
<keyword evidence="9 10" id="KW-0472">Membrane</keyword>
<feature type="transmembrane region" description="Helical" evidence="10">
    <location>
        <begin position="72"/>
        <end position="92"/>
    </location>
</feature>
<feature type="transmembrane region" description="Helical" evidence="10">
    <location>
        <begin position="407"/>
        <end position="435"/>
    </location>
</feature>
<feature type="transmembrane region" description="Helical" evidence="10">
    <location>
        <begin position="246"/>
        <end position="264"/>
    </location>
</feature>
<keyword evidence="5 10" id="KW-0812">Transmembrane</keyword>
<keyword evidence="8 10" id="KW-1133">Transmembrane helix</keyword>
<dbReference type="EC" id="2.7.1.108" evidence="3"/>
<dbReference type="AlphaFoldDB" id="A0A4P9ZFZ7"/>
<evidence type="ECO:0000256" key="9">
    <source>
        <dbReference type="ARBA" id="ARBA00023136"/>
    </source>
</evidence>
<evidence type="ECO:0000256" key="4">
    <source>
        <dbReference type="ARBA" id="ARBA00022679"/>
    </source>
</evidence>